<feature type="binding site" description="covalent" evidence="13">
    <location>
        <position position="74"/>
    </location>
    <ligand>
        <name>heme c</name>
        <dbReference type="ChEBI" id="CHEBI:61717"/>
        <label>1</label>
    </ligand>
</feature>
<evidence type="ECO:0000256" key="2">
    <source>
        <dbReference type="ARBA" id="ARBA00004856"/>
    </source>
</evidence>
<dbReference type="GO" id="GO:0009055">
    <property type="term" value="F:electron transfer activity"/>
    <property type="evidence" value="ECO:0007669"/>
    <property type="project" value="InterPro"/>
</dbReference>
<evidence type="ECO:0000256" key="1">
    <source>
        <dbReference type="ARBA" id="ARBA00004418"/>
    </source>
</evidence>
<feature type="binding site" description="covalent" evidence="13">
    <location>
        <position position="217"/>
    </location>
    <ligand>
        <name>heme c</name>
        <dbReference type="ChEBI" id="CHEBI:61717"/>
        <label>2</label>
    </ligand>
</feature>
<keyword evidence="7" id="KW-0574">Periplasm</keyword>
<evidence type="ECO:0000256" key="11">
    <source>
        <dbReference type="ARBA" id="ARBA00058991"/>
    </source>
</evidence>
<evidence type="ECO:0000259" key="16">
    <source>
        <dbReference type="PROSITE" id="PS51007"/>
    </source>
</evidence>
<dbReference type="SUPFAM" id="SSF46626">
    <property type="entry name" value="Cytochrome c"/>
    <property type="match status" value="2"/>
</dbReference>
<gene>
    <name evidence="17" type="ORF">TW77_07660</name>
</gene>
<dbReference type="FunFam" id="1.10.760.10:FF:000019">
    <property type="entry name" value="Di-heme cytochrome C peroxidase"/>
    <property type="match status" value="1"/>
</dbReference>
<comment type="caution">
    <text evidence="17">The sequence shown here is derived from an EMBL/GenBank/DDBJ whole genome shotgun (WGS) entry which is preliminary data.</text>
</comment>
<feature type="chain" id="PRO_5002475739" description="Methylamine utilization protein MauG" evidence="15">
    <location>
        <begin position="22"/>
        <end position="330"/>
    </location>
</feature>
<evidence type="ECO:0000313" key="18">
    <source>
        <dbReference type="Proteomes" id="UP000033452"/>
    </source>
</evidence>
<dbReference type="InterPro" id="IPR026259">
    <property type="entry name" value="MauG/Cytc_peroxidase"/>
</dbReference>
<dbReference type="GO" id="GO:0042597">
    <property type="term" value="C:periplasmic space"/>
    <property type="evidence" value="ECO:0007669"/>
    <property type="project" value="UniProtKB-SubCell"/>
</dbReference>
<dbReference type="OrthoDB" id="9805202at2"/>
<evidence type="ECO:0000256" key="4">
    <source>
        <dbReference type="ARBA" id="ARBA00022617"/>
    </source>
</evidence>
<dbReference type="PANTHER" id="PTHR30600">
    <property type="entry name" value="CYTOCHROME C PEROXIDASE-RELATED"/>
    <property type="match status" value="1"/>
</dbReference>
<comment type="function">
    <text evidence="11">Involved in methylamine metabolism. Essential for the maturation of the beta subunit of MADH, presumably via a step in the biosynthesis of tryptophan tryptophylquinone (TTQ), the cofactor of MADH.</text>
</comment>
<evidence type="ECO:0000256" key="14">
    <source>
        <dbReference type="PIRSR" id="PIRSR000294-2"/>
    </source>
</evidence>
<keyword evidence="5 14" id="KW-0479">Metal-binding</keyword>
<evidence type="ECO:0000256" key="12">
    <source>
        <dbReference type="ARBA" id="ARBA00073576"/>
    </source>
</evidence>
<keyword evidence="4 13" id="KW-0349">Heme</keyword>
<dbReference type="RefSeq" id="WP_046004381.1">
    <property type="nucleotide sequence ID" value="NZ_JXYA01000016.1"/>
</dbReference>
<comment type="pathway">
    <text evidence="2">One-carbon metabolism; methylamine degradation.</text>
</comment>
<evidence type="ECO:0000256" key="8">
    <source>
        <dbReference type="ARBA" id="ARBA00022982"/>
    </source>
</evidence>
<dbReference type="InterPro" id="IPR051395">
    <property type="entry name" value="Cytochrome_c_Peroxidase/MauG"/>
</dbReference>
<dbReference type="PANTHER" id="PTHR30600:SF10">
    <property type="entry name" value="BLL6722 PROTEIN"/>
    <property type="match status" value="1"/>
</dbReference>
<feature type="binding site" description="covalent" evidence="13">
    <location>
        <position position="214"/>
    </location>
    <ligand>
        <name>heme c</name>
        <dbReference type="ChEBI" id="CHEBI:61717"/>
        <label>2</label>
    </ligand>
</feature>
<evidence type="ECO:0000256" key="10">
    <source>
        <dbReference type="ARBA" id="ARBA00023004"/>
    </source>
</evidence>
<feature type="domain" description="Cytochrome c" evidence="16">
    <location>
        <begin position="49"/>
        <end position="194"/>
    </location>
</feature>
<evidence type="ECO:0000256" key="5">
    <source>
        <dbReference type="ARBA" id="ARBA00022723"/>
    </source>
</evidence>
<keyword evidence="10 14" id="KW-0408">Iron</keyword>
<keyword evidence="3" id="KW-0813">Transport</keyword>
<dbReference type="Proteomes" id="UP000033452">
    <property type="component" value="Unassembled WGS sequence"/>
</dbReference>
<dbReference type="InterPro" id="IPR009056">
    <property type="entry name" value="Cyt_c-like_dom"/>
</dbReference>
<dbReference type="InterPro" id="IPR036909">
    <property type="entry name" value="Cyt_c-like_dom_sf"/>
</dbReference>
<comment type="subcellular location">
    <subcellularLocation>
        <location evidence="1">Periplasm</location>
    </subcellularLocation>
</comment>
<dbReference type="EMBL" id="JXYA01000016">
    <property type="protein sequence ID" value="KJZ10109.1"/>
    <property type="molecule type" value="Genomic_DNA"/>
</dbReference>
<dbReference type="AlphaFoldDB" id="A0A0F4QRX1"/>
<keyword evidence="6 15" id="KW-0732">Signal</keyword>
<dbReference type="PIRSF" id="PIRSF000294">
    <property type="entry name" value="Cytochrome-c_peroxidase"/>
    <property type="match status" value="1"/>
</dbReference>
<organism evidence="17 18">
    <name type="scientific">Pseudoalteromonas rubra</name>
    <dbReference type="NCBI Taxonomy" id="43658"/>
    <lineage>
        <taxon>Bacteria</taxon>
        <taxon>Pseudomonadati</taxon>
        <taxon>Pseudomonadota</taxon>
        <taxon>Gammaproteobacteria</taxon>
        <taxon>Alteromonadales</taxon>
        <taxon>Pseudoalteromonadaceae</taxon>
        <taxon>Pseudoalteromonas</taxon>
    </lineage>
</organism>
<comment type="PTM">
    <text evidence="13">Binds 2 heme groups per subunit.</text>
</comment>
<dbReference type="GO" id="GO:0020037">
    <property type="term" value="F:heme binding"/>
    <property type="evidence" value="ECO:0007669"/>
    <property type="project" value="InterPro"/>
</dbReference>
<proteinExistence type="predicted"/>
<feature type="binding site" description="axial binding residue" evidence="14">
    <location>
        <position position="218"/>
    </location>
    <ligand>
        <name>heme c</name>
        <dbReference type="ChEBI" id="CHEBI:61717"/>
        <label>2</label>
    </ligand>
    <ligandPart>
        <name>Fe</name>
        <dbReference type="ChEBI" id="CHEBI:18248"/>
    </ligandPart>
</feature>
<protein>
    <recommendedName>
        <fullName evidence="12">Methylamine utilization protein MauG</fullName>
    </recommendedName>
</protein>
<keyword evidence="8" id="KW-0249">Electron transport</keyword>
<keyword evidence="9" id="KW-0560">Oxidoreductase</keyword>
<evidence type="ECO:0000256" key="13">
    <source>
        <dbReference type="PIRSR" id="PIRSR000294-1"/>
    </source>
</evidence>
<dbReference type="GO" id="GO:0004130">
    <property type="term" value="F:cytochrome-c peroxidase activity"/>
    <property type="evidence" value="ECO:0007669"/>
    <property type="project" value="TreeGrafter"/>
</dbReference>
<keyword evidence="18" id="KW-1185">Reference proteome</keyword>
<dbReference type="PATRIC" id="fig|43658.5.peg.1611"/>
<evidence type="ECO:0000313" key="17">
    <source>
        <dbReference type="EMBL" id="KJZ10109.1"/>
    </source>
</evidence>
<feature type="domain" description="Cytochrome c" evidence="16">
    <location>
        <begin position="199"/>
        <end position="318"/>
    </location>
</feature>
<feature type="binding site" description="axial binding residue" evidence="14">
    <location>
        <position position="75"/>
    </location>
    <ligand>
        <name>heme c</name>
        <dbReference type="ChEBI" id="CHEBI:61717"/>
        <label>1</label>
    </ligand>
    <ligandPart>
        <name>Fe</name>
        <dbReference type="ChEBI" id="CHEBI:18248"/>
    </ligandPart>
</feature>
<evidence type="ECO:0000256" key="7">
    <source>
        <dbReference type="ARBA" id="ARBA00022764"/>
    </source>
</evidence>
<dbReference type="GO" id="GO:0046872">
    <property type="term" value="F:metal ion binding"/>
    <property type="evidence" value="ECO:0007669"/>
    <property type="project" value="UniProtKB-KW"/>
</dbReference>
<feature type="binding site" description="covalent" evidence="13">
    <location>
        <position position="71"/>
    </location>
    <ligand>
        <name>heme c</name>
        <dbReference type="ChEBI" id="CHEBI:61717"/>
        <label>1</label>
    </ligand>
</feature>
<name>A0A0F4QRX1_9GAMM</name>
<evidence type="ECO:0000256" key="3">
    <source>
        <dbReference type="ARBA" id="ARBA00022448"/>
    </source>
</evidence>
<accession>A0A0F4QRX1</accession>
<comment type="cofactor">
    <cofactor evidence="13">
        <name>heme</name>
        <dbReference type="ChEBI" id="CHEBI:30413"/>
    </cofactor>
    <text evidence="13">Binds 2 heme groups.</text>
</comment>
<dbReference type="Gene3D" id="1.10.760.10">
    <property type="entry name" value="Cytochrome c-like domain"/>
    <property type="match status" value="2"/>
</dbReference>
<evidence type="ECO:0000256" key="9">
    <source>
        <dbReference type="ARBA" id="ARBA00023002"/>
    </source>
</evidence>
<dbReference type="PROSITE" id="PS51007">
    <property type="entry name" value="CYTC"/>
    <property type="match status" value="2"/>
</dbReference>
<feature type="signal peptide" evidence="15">
    <location>
        <begin position="1"/>
        <end position="21"/>
    </location>
</feature>
<reference evidence="17 18" key="1">
    <citation type="journal article" date="2015" name="BMC Genomics">
        <title>Genome mining reveals unlocked bioactive potential of marine Gram-negative bacteria.</title>
        <authorList>
            <person name="Machado H."/>
            <person name="Sonnenschein E.C."/>
            <person name="Melchiorsen J."/>
            <person name="Gram L."/>
        </authorList>
    </citation>
    <scope>NUCLEOTIDE SEQUENCE [LARGE SCALE GENOMIC DNA]</scope>
    <source>
        <strain evidence="17 18">S2471</strain>
    </source>
</reference>
<dbReference type="Pfam" id="PF03150">
    <property type="entry name" value="CCP_MauG"/>
    <property type="match status" value="1"/>
</dbReference>
<evidence type="ECO:0000256" key="15">
    <source>
        <dbReference type="SAM" id="SignalP"/>
    </source>
</evidence>
<sequence>MKIVRLLAVFALYALSMQILANSTSDLGSLGTPDIDDIEYPDDEEPSERELELGKILFFDTRLSRHQNQSCATCHNPELGFSDGLANGIGSGGAILGRNAPHLYNLAWSVSFFWDGRAGSLEEQALGPLVSELEMQMTPKDVVKRLEEVKFYRDEFTHIYGEISFENVGKAIAAFERTIVSDNSAFDQYLAGNKSAMSPSAIRGLNVFVGKGRCTKCHDGANFTDDSFHNIGIDNQDDGRFEFDKSVQFKGAFKTPGLRNIIMSAPYMHDGSLGTLEEVVEHYNQGAAGVKNVSPLIVPLNLSIQEKADLVAFMAALTDPVVVQRPSIPK</sequence>
<evidence type="ECO:0000256" key="6">
    <source>
        <dbReference type="ARBA" id="ARBA00022729"/>
    </source>
</evidence>
<dbReference type="InterPro" id="IPR004852">
    <property type="entry name" value="Di-haem_cyt_c_peroxidsae"/>
</dbReference>